<evidence type="ECO:0000313" key="2">
    <source>
        <dbReference type="EMBL" id="KMZ64879.1"/>
    </source>
</evidence>
<name>A0A0K9P7A3_ZOSMR</name>
<sequence length="93" mass="10002">MYPSSSLIRSLSVTGKEWSKPADDKLPEQSTLPITFLSLLPADDELPEILTEALPSAPTNGLLTPSLILATHFPLLNPSSVAEPLGSEIRHLL</sequence>
<accession>A0A0K9P7A3</accession>
<feature type="region of interest" description="Disordered" evidence="1">
    <location>
        <begin position="1"/>
        <end position="26"/>
    </location>
</feature>
<dbReference type="AlphaFoldDB" id="A0A0K9P7A3"/>
<dbReference type="EMBL" id="LFYR01001094">
    <property type="protein sequence ID" value="KMZ64879.1"/>
    <property type="molecule type" value="Genomic_DNA"/>
</dbReference>
<evidence type="ECO:0000256" key="1">
    <source>
        <dbReference type="SAM" id="MobiDB-lite"/>
    </source>
</evidence>
<keyword evidence="3" id="KW-1185">Reference proteome</keyword>
<evidence type="ECO:0000313" key="3">
    <source>
        <dbReference type="Proteomes" id="UP000036987"/>
    </source>
</evidence>
<feature type="compositionally biased region" description="Polar residues" evidence="1">
    <location>
        <begin position="1"/>
        <end position="13"/>
    </location>
</feature>
<organism evidence="2 3">
    <name type="scientific">Zostera marina</name>
    <name type="common">Eelgrass</name>
    <dbReference type="NCBI Taxonomy" id="29655"/>
    <lineage>
        <taxon>Eukaryota</taxon>
        <taxon>Viridiplantae</taxon>
        <taxon>Streptophyta</taxon>
        <taxon>Embryophyta</taxon>
        <taxon>Tracheophyta</taxon>
        <taxon>Spermatophyta</taxon>
        <taxon>Magnoliopsida</taxon>
        <taxon>Liliopsida</taxon>
        <taxon>Zosteraceae</taxon>
        <taxon>Zostera</taxon>
    </lineage>
</organism>
<gene>
    <name evidence="2" type="ORF">ZOSMA_3473G00010</name>
</gene>
<dbReference type="Proteomes" id="UP000036987">
    <property type="component" value="Unassembled WGS sequence"/>
</dbReference>
<protein>
    <submittedName>
        <fullName evidence="2">Uncharacterized protein</fullName>
    </submittedName>
</protein>
<proteinExistence type="predicted"/>
<reference evidence="3" key="1">
    <citation type="journal article" date="2016" name="Nature">
        <title>The genome of the seagrass Zostera marina reveals angiosperm adaptation to the sea.</title>
        <authorList>
            <person name="Olsen J.L."/>
            <person name="Rouze P."/>
            <person name="Verhelst B."/>
            <person name="Lin Y.-C."/>
            <person name="Bayer T."/>
            <person name="Collen J."/>
            <person name="Dattolo E."/>
            <person name="De Paoli E."/>
            <person name="Dittami S."/>
            <person name="Maumus F."/>
            <person name="Michel G."/>
            <person name="Kersting A."/>
            <person name="Lauritano C."/>
            <person name="Lohaus R."/>
            <person name="Toepel M."/>
            <person name="Tonon T."/>
            <person name="Vanneste K."/>
            <person name="Amirebrahimi M."/>
            <person name="Brakel J."/>
            <person name="Bostroem C."/>
            <person name="Chovatia M."/>
            <person name="Grimwood J."/>
            <person name="Jenkins J.W."/>
            <person name="Jueterbock A."/>
            <person name="Mraz A."/>
            <person name="Stam W.T."/>
            <person name="Tice H."/>
            <person name="Bornberg-Bauer E."/>
            <person name="Green P.J."/>
            <person name="Pearson G.A."/>
            <person name="Procaccini G."/>
            <person name="Duarte C.M."/>
            <person name="Schmutz J."/>
            <person name="Reusch T.B.H."/>
            <person name="Van de Peer Y."/>
        </authorList>
    </citation>
    <scope>NUCLEOTIDE SEQUENCE [LARGE SCALE GENOMIC DNA]</scope>
    <source>
        <strain evidence="3">cv. Finnish</strain>
    </source>
</reference>
<feature type="compositionally biased region" description="Basic and acidic residues" evidence="1">
    <location>
        <begin position="17"/>
        <end position="26"/>
    </location>
</feature>
<comment type="caution">
    <text evidence="2">The sequence shown here is derived from an EMBL/GenBank/DDBJ whole genome shotgun (WGS) entry which is preliminary data.</text>
</comment>
<feature type="non-terminal residue" evidence="2">
    <location>
        <position position="93"/>
    </location>
</feature>